<dbReference type="InterPro" id="IPR002625">
    <property type="entry name" value="Smr_dom"/>
</dbReference>
<dbReference type="Gene3D" id="1.25.40.10">
    <property type="entry name" value="Tetratricopeptide repeat domain"/>
    <property type="match status" value="1"/>
</dbReference>
<dbReference type="PROSITE" id="PS50828">
    <property type="entry name" value="SMR"/>
    <property type="match status" value="1"/>
</dbReference>
<proteinExistence type="predicted"/>
<protein>
    <recommendedName>
        <fullName evidence="2">Smr domain-containing protein</fullName>
    </recommendedName>
</protein>
<reference evidence="3 4" key="1">
    <citation type="submission" date="2016-02" db="EMBL/GenBank/DDBJ databases">
        <title>Genome analysis of coral dinoflagellate symbionts highlights evolutionary adaptations to a symbiotic lifestyle.</title>
        <authorList>
            <person name="Aranda M."/>
            <person name="Li Y."/>
            <person name="Liew Y.J."/>
            <person name="Baumgarten S."/>
            <person name="Simakov O."/>
            <person name="Wilson M."/>
            <person name="Piel J."/>
            <person name="Ashoor H."/>
            <person name="Bougouffa S."/>
            <person name="Bajic V.B."/>
            <person name="Ryu T."/>
            <person name="Ravasi T."/>
            <person name="Bayer T."/>
            <person name="Micklem G."/>
            <person name="Kim H."/>
            <person name="Bhak J."/>
            <person name="Lajeunesse T.C."/>
            <person name="Voolstra C.R."/>
        </authorList>
    </citation>
    <scope>NUCLEOTIDE SEQUENCE [LARGE SCALE GENOMIC DNA]</scope>
    <source>
        <strain evidence="3 4">CCMP2467</strain>
    </source>
</reference>
<comment type="caution">
    <text evidence="3">The sequence shown here is derived from an EMBL/GenBank/DDBJ whole genome shotgun (WGS) entry which is preliminary data.</text>
</comment>
<dbReference type="InterPro" id="IPR011990">
    <property type="entry name" value="TPR-like_helical_dom_sf"/>
</dbReference>
<dbReference type="InterPro" id="IPR002885">
    <property type="entry name" value="PPR_rpt"/>
</dbReference>
<dbReference type="PROSITE" id="PS51257">
    <property type="entry name" value="PROKAR_LIPOPROTEIN"/>
    <property type="match status" value="1"/>
</dbReference>
<organism evidence="3 4">
    <name type="scientific">Symbiodinium microadriaticum</name>
    <name type="common">Dinoflagellate</name>
    <name type="synonym">Zooxanthella microadriatica</name>
    <dbReference type="NCBI Taxonomy" id="2951"/>
    <lineage>
        <taxon>Eukaryota</taxon>
        <taxon>Sar</taxon>
        <taxon>Alveolata</taxon>
        <taxon>Dinophyceae</taxon>
        <taxon>Suessiales</taxon>
        <taxon>Symbiodiniaceae</taxon>
        <taxon>Symbiodinium</taxon>
    </lineage>
</organism>
<evidence type="ECO:0000259" key="2">
    <source>
        <dbReference type="PROSITE" id="PS50828"/>
    </source>
</evidence>
<dbReference type="AlphaFoldDB" id="A0A1Q9E3G7"/>
<gene>
    <name evidence="3" type="ORF">AK812_SmicGene15201</name>
</gene>
<dbReference type="NCBIfam" id="TIGR00756">
    <property type="entry name" value="PPR"/>
    <property type="match status" value="1"/>
</dbReference>
<name>A0A1Q9E3G7_SYMMI</name>
<dbReference type="PROSITE" id="PS51375">
    <property type="entry name" value="PPR"/>
    <property type="match status" value="1"/>
</dbReference>
<dbReference type="EMBL" id="LSRX01000276">
    <property type="protein sequence ID" value="OLQ01967.1"/>
    <property type="molecule type" value="Genomic_DNA"/>
</dbReference>
<feature type="repeat" description="PPR" evidence="1">
    <location>
        <begin position="230"/>
        <end position="264"/>
    </location>
</feature>
<keyword evidence="4" id="KW-1185">Reference proteome</keyword>
<evidence type="ECO:0000256" key="1">
    <source>
        <dbReference type="PROSITE-ProRule" id="PRU00708"/>
    </source>
</evidence>
<evidence type="ECO:0000313" key="4">
    <source>
        <dbReference type="Proteomes" id="UP000186817"/>
    </source>
</evidence>
<dbReference type="OrthoDB" id="417299at2759"/>
<feature type="domain" description="Smr" evidence="2">
    <location>
        <begin position="304"/>
        <end position="398"/>
    </location>
</feature>
<dbReference type="Proteomes" id="UP000186817">
    <property type="component" value="Unassembled WGS sequence"/>
</dbReference>
<accession>A0A1Q9E3G7</accession>
<sequence>MEATRGATWPGAGIATVVFAGIGCGVEKADVAASLCEAAAYPVQVEDLDLADVLGPEPEPEIETADDVAVTSEVQEPEPSHAEEAEAPATSLRVGAALGEQERALQELEDGLRKDLEKKSSDDPRDLFSHRAMDICLEDIGSVQSLFAHDQSLRYKTIEGKGQLFSTRFPRCDTMWKEPFGDRSPAGRRRFCKLDDVRVTGDGPLKASCQAAGSKAAVHSPSRPSPAFEQLLCFDAAISSCSRCNQWQHALKLVEDMREDGLAPDAGIWSKLLDAMVISGEMAAAVALYRENAVLGLAAEPKGLSLRGKTVELAKLAVRVALLDVALSPNTQKDAKSRRDVALGLRSDGSLSLIVGLGRQSKGEALLGPALWQMLSQELAVQSYVDPQNEGCLLIPSHELKSFARGVARVSQESKVCIR</sequence>
<evidence type="ECO:0000313" key="3">
    <source>
        <dbReference type="EMBL" id="OLQ01967.1"/>
    </source>
</evidence>